<dbReference type="InterPro" id="IPR050268">
    <property type="entry name" value="NADH-dep_flavin_reductase"/>
</dbReference>
<sequence length="171" mass="17840">MNGPLADRFKAGFRRHAAGVALVVGETPDGPVGVTVSSLSSVSAEPPLLSFSLARTSSAGPRLVGCDALAVFVLAATQADLAAAYADREAERFTPGQGWVREGGRLVLPDAVATFRGRPGHVIEAGGSWVVLLEVERVDLGAAAPPLVHHDRAYWVPAELPRTRALRAAEG</sequence>
<evidence type="ECO:0000256" key="1">
    <source>
        <dbReference type="ARBA" id="ARBA00023002"/>
    </source>
</evidence>
<proteinExistence type="predicted"/>
<evidence type="ECO:0000259" key="2">
    <source>
        <dbReference type="SMART" id="SM00903"/>
    </source>
</evidence>
<dbReference type="PANTHER" id="PTHR30466">
    <property type="entry name" value="FLAVIN REDUCTASE"/>
    <property type="match status" value="1"/>
</dbReference>
<dbReference type="Pfam" id="PF01613">
    <property type="entry name" value="Flavin_Reduct"/>
    <property type="match status" value="1"/>
</dbReference>
<accession>A0A852RQI5</accession>
<comment type="caution">
    <text evidence="3">The sequence shown here is derived from an EMBL/GenBank/DDBJ whole genome shotgun (WGS) entry which is preliminary data.</text>
</comment>
<organism evidence="3 4">
    <name type="scientific">Nocardioides kongjuensis</name>
    <dbReference type="NCBI Taxonomy" id="349522"/>
    <lineage>
        <taxon>Bacteria</taxon>
        <taxon>Bacillati</taxon>
        <taxon>Actinomycetota</taxon>
        <taxon>Actinomycetes</taxon>
        <taxon>Propionibacteriales</taxon>
        <taxon>Nocardioidaceae</taxon>
        <taxon>Nocardioides</taxon>
    </lineage>
</organism>
<keyword evidence="4" id="KW-1185">Reference proteome</keyword>
<evidence type="ECO:0000313" key="3">
    <source>
        <dbReference type="EMBL" id="NYD28902.1"/>
    </source>
</evidence>
<dbReference type="EMBL" id="JACCBF010000001">
    <property type="protein sequence ID" value="NYD28902.1"/>
    <property type="molecule type" value="Genomic_DNA"/>
</dbReference>
<name>A0A852RQI5_9ACTN</name>
<dbReference type="GO" id="GO:0006208">
    <property type="term" value="P:pyrimidine nucleobase catabolic process"/>
    <property type="evidence" value="ECO:0007669"/>
    <property type="project" value="TreeGrafter"/>
</dbReference>
<dbReference type="SMART" id="SM00903">
    <property type="entry name" value="Flavin_Reduct"/>
    <property type="match status" value="1"/>
</dbReference>
<dbReference type="RefSeq" id="WP_179725156.1">
    <property type="nucleotide sequence ID" value="NZ_BAABEF010000001.1"/>
</dbReference>
<dbReference type="GO" id="GO:0010181">
    <property type="term" value="F:FMN binding"/>
    <property type="evidence" value="ECO:0007669"/>
    <property type="project" value="InterPro"/>
</dbReference>
<dbReference type="GO" id="GO:0042602">
    <property type="term" value="F:riboflavin reductase (NADPH) activity"/>
    <property type="evidence" value="ECO:0007669"/>
    <property type="project" value="TreeGrafter"/>
</dbReference>
<protein>
    <submittedName>
        <fullName evidence="3">Flavin reductase (DIM6/NTAB) family NADH-FMN oxidoreductase RutF</fullName>
    </submittedName>
</protein>
<dbReference type="Proteomes" id="UP000582231">
    <property type="component" value="Unassembled WGS sequence"/>
</dbReference>
<evidence type="ECO:0000313" key="4">
    <source>
        <dbReference type="Proteomes" id="UP000582231"/>
    </source>
</evidence>
<dbReference type="Gene3D" id="2.30.110.10">
    <property type="entry name" value="Electron Transport, Fmn-binding Protein, Chain A"/>
    <property type="match status" value="1"/>
</dbReference>
<dbReference type="InterPro" id="IPR002563">
    <property type="entry name" value="Flavin_Rdtase-like_dom"/>
</dbReference>
<keyword evidence="1" id="KW-0560">Oxidoreductase</keyword>
<dbReference type="InterPro" id="IPR012349">
    <property type="entry name" value="Split_barrel_FMN-bd"/>
</dbReference>
<dbReference type="PANTHER" id="PTHR30466:SF1">
    <property type="entry name" value="FMN REDUCTASE (NADH) RUTF"/>
    <property type="match status" value="1"/>
</dbReference>
<reference evidence="3 4" key="1">
    <citation type="submission" date="2020-07" db="EMBL/GenBank/DDBJ databases">
        <title>Sequencing the genomes of 1000 actinobacteria strains.</title>
        <authorList>
            <person name="Klenk H.-P."/>
        </authorList>
    </citation>
    <scope>NUCLEOTIDE SEQUENCE [LARGE SCALE GENOMIC DNA]</scope>
    <source>
        <strain evidence="3 4">DSM 19082</strain>
    </source>
</reference>
<feature type="domain" description="Flavin reductase like" evidence="2">
    <location>
        <begin position="13"/>
        <end position="156"/>
    </location>
</feature>
<dbReference type="SUPFAM" id="SSF50475">
    <property type="entry name" value="FMN-binding split barrel"/>
    <property type="match status" value="1"/>
</dbReference>
<dbReference type="AlphaFoldDB" id="A0A852RQI5"/>
<gene>
    <name evidence="3" type="ORF">BJ958_000448</name>
</gene>